<comment type="catalytic activity">
    <reaction evidence="7">
        <text>L-threonyl-[protein] + ATP = O-phospho-L-threonyl-[protein] + ADP + H(+)</text>
        <dbReference type="Rhea" id="RHEA:46608"/>
        <dbReference type="Rhea" id="RHEA-COMP:11060"/>
        <dbReference type="Rhea" id="RHEA-COMP:11605"/>
        <dbReference type="ChEBI" id="CHEBI:15378"/>
        <dbReference type="ChEBI" id="CHEBI:30013"/>
        <dbReference type="ChEBI" id="CHEBI:30616"/>
        <dbReference type="ChEBI" id="CHEBI:61977"/>
        <dbReference type="ChEBI" id="CHEBI:456216"/>
        <dbReference type="EC" id="2.7.11.1"/>
    </reaction>
</comment>
<feature type="compositionally biased region" description="Low complexity" evidence="10">
    <location>
        <begin position="505"/>
        <end position="518"/>
    </location>
</feature>
<keyword evidence="5 12" id="KW-0418">Kinase</keyword>
<sequence length="576" mass="64610">MKAGELQPDAETVAESHPNSLNGVRKPSEFRPTNLDIGSLTHPNGVEDHQNVKVTPYDKFLHSLRCDHRVQWELALGKRIGFYTLRGELGSGNFSRVRAGIHTLTKERVAIKILDKRKMDKKTKRLLSREISSMEKLHHPHIVHLYEVIHTETKLNLVMEYASGGELFTRLSTQGKMPESEAKIVFAQIVSALQHMHQHHVIHRDLKAENVFYSEKRHVKVGDFGFSTEANGSTEALNTFCGSPPYAAPELFRDSFYFGESVDIWALGILLFFTVTGTMPFRAETVGKLKKRILSGQFAIPSHVSSECKALIRGILKPVPSERFTIREIRCSDWLSRTAYPQPMGYYRLEPTQIDLKQCKPEEAYALCYLEKLGIDQEHLKSFKFSSQESHSPFSWHAKNNVDAAEYRLIARRPIFGSSRASQITLNDDFQINEFSALVGTYRILLLRAHKRLYGPSGNEELRKLRALTEHALAKIRDPGSDGSTTPWTCSLCDVTPANGHMTFSSGSTGNSSPSSPDGDSRDDSGHRSTGPPKRWLDATFAADGVPRTNGVGRHSRRVSPSGNSHTTRSKMCVIL</sequence>
<feature type="domain" description="Protein kinase" evidence="11">
    <location>
        <begin position="83"/>
        <end position="335"/>
    </location>
</feature>
<keyword evidence="4 9" id="KW-0547">Nucleotide-binding</keyword>
<dbReference type="GO" id="GO:0000226">
    <property type="term" value="P:microtubule cytoskeleton organization"/>
    <property type="evidence" value="ECO:0007669"/>
    <property type="project" value="TreeGrafter"/>
</dbReference>
<dbReference type="Pfam" id="PF00069">
    <property type="entry name" value="Pkinase"/>
    <property type="match status" value="1"/>
</dbReference>
<keyword evidence="3" id="KW-0808">Transferase</keyword>
<keyword evidence="2" id="KW-0723">Serine/threonine-protein kinase</keyword>
<dbReference type="GO" id="GO:0005524">
    <property type="term" value="F:ATP binding"/>
    <property type="evidence" value="ECO:0007669"/>
    <property type="project" value="UniProtKB-UniRule"/>
</dbReference>
<dbReference type="PANTHER" id="PTHR24346">
    <property type="entry name" value="MAP/MICROTUBULE AFFINITY-REGULATING KINASE"/>
    <property type="match status" value="1"/>
</dbReference>
<evidence type="ECO:0000256" key="6">
    <source>
        <dbReference type="ARBA" id="ARBA00022840"/>
    </source>
</evidence>
<dbReference type="FunFam" id="1.10.510.10:FF:000571">
    <property type="entry name" value="Maternal embryonic leucine zipper kinase"/>
    <property type="match status" value="1"/>
</dbReference>
<dbReference type="GO" id="GO:0005737">
    <property type="term" value="C:cytoplasm"/>
    <property type="evidence" value="ECO:0007669"/>
    <property type="project" value="TreeGrafter"/>
</dbReference>
<gene>
    <name evidence="12" type="primary">Mgc42105</name>
</gene>
<evidence type="ECO:0000256" key="9">
    <source>
        <dbReference type="PROSITE-ProRule" id="PRU10141"/>
    </source>
</evidence>
<dbReference type="InterPro" id="IPR000719">
    <property type="entry name" value="Prot_kinase_dom"/>
</dbReference>
<evidence type="ECO:0000256" key="10">
    <source>
        <dbReference type="SAM" id="MobiDB-lite"/>
    </source>
</evidence>
<feature type="binding site" evidence="9">
    <location>
        <position position="112"/>
    </location>
    <ligand>
        <name>ATP</name>
        <dbReference type="ChEBI" id="CHEBI:30616"/>
    </ligand>
</feature>
<evidence type="ECO:0000256" key="4">
    <source>
        <dbReference type="ARBA" id="ARBA00022741"/>
    </source>
</evidence>
<reference evidence="12" key="1">
    <citation type="submission" date="2020-04" db="EMBL/GenBank/DDBJ databases">
        <authorList>
            <person name="Neveu A P."/>
        </authorList>
    </citation>
    <scope>NUCLEOTIDE SEQUENCE</scope>
    <source>
        <tissue evidence="12">Whole embryo</tissue>
    </source>
</reference>
<dbReference type="GO" id="GO:0035556">
    <property type="term" value="P:intracellular signal transduction"/>
    <property type="evidence" value="ECO:0007669"/>
    <property type="project" value="TreeGrafter"/>
</dbReference>
<dbReference type="PROSITE" id="PS50011">
    <property type="entry name" value="PROTEIN_KINASE_DOM"/>
    <property type="match status" value="1"/>
</dbReference>
<dbReference type="InterPro" id="IPR049571">
    <property type="entry name" value="NIM1K_STKc"/>
</dbReference>
<name>A0A6F9DKZ6_9ASCI</name>
<dbReference type="EC" id="2.7.11.1" evidence="1"/>
<feature type="region of interest" description="Disordered" evidence="10">
    <location>
        <begin position="1"/>
        <end position="28"/>
    </location>
</feature>
<comment type="catalytic activity">
    <reaction evidence="8">
        <text>L-seryl-[protein] + ATP = O-phospho-L-seryl-[protein] + ADP + H(+)</text>
        <dbReference type="Rhea" id="RHEA:17989"/>
        <dbReference type="Rhea" id="RHEA-COMP:9863"/>
        <dbReference type="Rhea" id="RHEA-COMP:11604"/>
        <dbReference type="ChEBI" id="CHEBI:15378"/>
        <dbReference type="ChEBI" id="CHEBI:29999"/>
        <dbReference type="ChEBI" id="CHEBI:30616"/>
        <dbReference type="ChEBI" id="CHEBI:83421"/>
        <dbReference type="ChEBI" id="CHEBI:456216"/>
        <dbReference type="EC" id="2.7.11.1"/>
    </reaction>
</comment>
<evidence type="ECO:0000256" key="5">
    <source>
        <dbReference type="ARBA" id="ARBA00022777"/>
    </source>
</evidence>
<evidence type="ECO:0000256" key="7">
    <source>
        <dbReference type="ARBA" id="ARBA00047899"/>
    </source>
</evidence>
<evidence type="ECO:0000256" key="3">
    <source>
        <dbReference type="ARBA" id="ARBA00022679"/>
    </source>
</evidence>
<dbReference type="InterPro" id="IPR011009">
    <property type="entry name" value="Kinase-like_dom_sf"/>
</dbReference>
<dbReference type="PROSITE" id="PS00108">
    <property type="entry name" value="PROTEIN_KINASE_ST"/>
    <property type="match status" value="1"/>
</dbReference>
<accession>A0A6F9DKZ6</accession>
<dbReference type="InterPro" id="IPR008271">
    <property type="entry name" value="Ser/Thr_kinase_AS"/>
</dbReference>
<dbReference type="Gene3D" id="1.10.510.10">
    <property type="entry name" value="Transferase(Phosphotransferase) domain 1"/>
    <property type="match status" value="1"/>
</dbReference>
<dbReference type="PANTHER" id="PTHR24346:SF49">
    <property type="entry name" value="NIM1 SERINE_THREONINE PROTEIN KINASE"/>
    <property type="match status" value="1"/>
</dbReference>
<feature type="region of interest" description="Disordered" evidence="10">
    <location>
        <begin position="503"/>
        <end position="576"/>
    </location>
</feature>
<organism evidence="12">
    <name type="scientific">Phallusia mammillata</name>
    <dbReference type="NCBI Taxonomy" id="59560"/>
    <lineage>
        <taxon>Eukaryota</taxon>
        <taxon>Metazoa</taxon>
        <taxon>Chordata</taxon>
        <taxon>Tunicata</taxon>
        <taxon>Ascidiacea</taxon>
        <taxon>Phlebobranchia</taxon>
        <taxon>Ascidiidae</taxon>
        <taxon>Phallusia</taxon>
    </lineage>
</organism>
<dbReference type="PROSITE" id="PS00107">
    <property type="entry name" value="PROTEIN_KINASE_ATP"/>
    <property type="match status" value="1"/>
</dbReference>
<keyword evidence="6 9" id="KW-0067">ATP-binding</keyword>
<evidence type="ECO:0000259" key="11">
    <source>
        <dbReference type="PROSITE" id="PS50011"/>
    </source>
</evidence>
<proteinExistence type="evidence at transcript level"/>
<protein>
    <recommendedName>
        <fullName evidence="1">non-specific serine/threonine protein kinase</fullName>
        <ecNumber evidence="1">2.7.11.1</ecNumber>
    </recommendedName>
</protein>
<evidence type="ECO:0000256" key="2">
    <source>
        <dbReference type="ARBA" id="ARBA00022527"/>
    </source>
</evidence>
<dbReference type="GO" id="GO:0050321">
    <property type="term" value="F:tau-protein kinase activity"/>
    <property type="evidence" value="ECO:0007669"/>
    <property type="project" value="TreeGrafter"/>
</dbReference>
<dbReference type="SUPFAM" id="SSF56112">
    <property type="entry name" value="Protein kinase-like (PK-like)"/>
    <property type="match status" value="1"/>
</dbReference>
<dbReference type="CDD" id="cd14075">
    <property type="entry name" value="STKc_NIM1"/>
    <property type="match status" value="1"/>
</dbReference>
<dbReference type="SMART" id="SM00220">
    <property type="entry name" value="S_TKc"/>
    <property type="match status" value="1"/>
</dbReference>
<evidence type="ECO:0000256" key="8">
    <source>
        <dbReference type="ARBA" id="ARBA00048679"/>
    </source>
</evidence>
<evidence type="ECO:0000256" key="1">
    <source>
        <dbReference type="ARBA" id="ARBA00012513"/>
    </source>
</evidence>
<evidence type="ECO:0000313" key="12">
    <source>
        <dbReference type="EMBL" id="CAB3263809.1"/>
    </source>
</evidence>
<dbReference type="FunFam" id="3.30.200.20:FF:000003">
    <property type="entry name" value="Non-specific serine/threonine protein kinase"/>
    <property type="match status" value="1"/>
</dbReference>
<dbReference type="EMBL" id="LR787947">
    <property type="protein sequence ID" value="CAB3263809.1"/>
    <property type="molecule type" value="mRNA"/>
</dbReference>
<dbReference type="InterPro" id="IPR017441">
    <property type="entry name" value="Protein_kinase_ATP_BS"/>
</dbReference>
<dbReference type="AlphaFoldDB" id="A0A6F9DKZ6"/>